<dbReference type="Proteomes" id="UP000676325">
    <property type="component" value="Unassembled WGS sequence"/>
</dbReference>
<dbReference type="Pfam" id="PF00106">
    <property type="entry name" value="adh_short"/>
    <property type="match status" value="1"/>
</dbReference>
<comment type="similarity">
    <text evidence="1">Belongs to the short-chain dehydrogenases/reductases (SDR) family.</text>
</comment>
<dbReference type="RefSeq" id="WP_212521821.1">
    <property type="nucleotide sequence ID" value="NZ_JAGSOH010000149.1"/>
</dbReference>
<evidence type="ECO:0000256" key="1">
    <source>
        <dbReference type="ARBA" id="ARBA00006484"/>
    </source>
</evidence>
<dbReference type="AlphaFoldDB" id="A0A941EFU7"/>
<keyword evidence="2" id="KW-0521">NADP</keyword>
<protein>
    <submittedName>
        <fullName evidence="4">SDR family oxidoreductase</fullName>
    </submittedName>
</protein>
<dbReference type="InterPro" id="IPR002347">
    <property type="entry name" value="SDR_fam"/>
</dbReference>
<dbReference type="GO" id="GO:0016491">
    <property type="term" value="F:oxidoreductase activity"/>
    <property type="evidence" value="ECO:0007669"/>
    <property type="project" value="UniProtKB-KW"/>
</dbReference>
<accession>A0A941EFU7</accession>
<comment type="caution">
    <text evidence="4">The sequence shown here is derived from an EMBL/GenBank/DDBJ whole genome shotgun (WGS) entry which is preliminary data.</text>
</comment>
<dbReference type="Gene3D" id="3.40.50.720">
    <property type="entry name" value="NAD(P)-binding Rossmann-like Domain"/>
    <property type="match status" value="1"/>
</dbReference>
<gene>
    <name evidence="4" type="ORF">KDK95_30570</name>
</gene>
<evidence type="ECO:0000313" key="4">
    <source>
        <dbReference type="EMBL" id="MBR7830686.1"/>
    </source>
</evidence>
<name>A0A941EFU7_9ACTN</name>
<evidence type="ECO:0000256" key="2">
    <source>
        <dbReference type="ARBA" id="ARBA00022857"/>
    </source>
</evidence>
<dbReference type="PANTHER" id="PTHR43618">
    <property type="entry name" value="7-ALPHA-HYDROXYSTEROID DEHYDROGENASE"/>
    <property type="match status" value="1"/>
</dbReference>
<proteinExistence type="inferred from homology"/>
<evidence type="ECO:0000313" key="5">
    <source>
        <dbReference type="Proteomes" id="UP000676325"/>
    </source>
</evidence>
<keyword evidence="3" id="KW-0560">Oxidoreductase</keyword>
<sequence>MTRGARVYLTGRRKQELDAAVAAIGRGAIGVQGDVSRPTDLDRLYERISEDGCRMDVLYANAGVGQWAPLEQVTVDHLDFILGVNVRGAVFTVQKAVPLLNDHASVILSGRSGPWRAGGIRSLFGYEGCDAVFRPNLGERAEGP</sequence>
<dbReference type="InterPro" id="IPR036291">
    <property type="entry name" value="NAD(P)-bd_dom_sf"/>
</dbReference>
<organism evidence="4 5">
    <name type="scientific">Actinospica acidithermotolerans</name>
    <dbReference type="NCBI Taxonomy" id="2828514"/>
    <lineage>
        <taxon>Bacteria</taxon>
        <taxon>Bacillati</taxon>
        <taxon>Actinomycetota</taxon>
        <taxon>Actinomycetes</taxon>
        <taxon>Catenulisporales</taxon>
        <taxon>Actinospicaceae</taxon>
        <taxon>Actinospica</taxon>
    </lineage>
</organism>
<reference evidence="4" key="1">
    <citation type="submission" date="2021-04" db="EMBL/GenBank/DDBJ databases">
        <title>Genome based classification of Actinospica acidithermotolerans sp. nov., an actinobacterium isolated from an Indonesian hot spring.</title>
        <authorList>
            <person name="Kusuma A.B."/>
            <person name="Putra K.E."/>
            <person name="Nafisah S."/>
            <person name="Loh J."/>
            <person name="Nouioui I."/>
            <person name="Goodfellow M."/>
        </authorList>
    </citation>
    <scope>NUCLEOTIDE SEQUENCE</scope>
    <source>
        <strain evidence="4">MGRD01-02</strain>
    </source>
</reference>
<dbReference type="PANTHER" id="PTHR43618:SF8">
    <property type="entry name" value="7ALPHA-HYDROXYSTEROID DEHYDROGENASE"/>
    <property type="match status" value="1"/>
</dbReference>
<dbReference type="InterPro" id="IPR052178">
    <property type="entry name" value="Sec_Metab_Biosynth_SDR"/>
</dbReference>
<dbReference type="SUPFAM" id="SSF51735">
    <property type="entry name" value="NAD(P)-binding Rossmann-fold domains"/>
    <property type="match status" value="1"/>
</dbReference>
<keyword evidence="5" id="KW-1185">Reference proteome</keyword>
<dbReference type="CDD" id="cd05233">
    <property type="entry name" value="SDR_c"/>
    <property type="match status" value="1"/>
</dbReference>
<evidence type="ECO:0000256" key="3">
    <source>
        <dbReference type="ARBA" id="ARBA00023002"/>
    </source>
</evidence>
<dbReference type="EMBL" id="JAGSOH010000149">
    <property type="protein sequence ID" value="MBR7830686.1"/>
    <property type="molecule type" value="Genomic_DNA"/>
</dbReference>